<dbReference type="InterPro" id="IPR036388">
    <property type="entry name" value="WH-like_DNA-bd_sf"/>
</dbReference>
<name>A0A326U325_THEHA</name>
<comment type="similarity">
    <text evidence="1">Belongs to the LysR transcriptional regulatory family.</text>
</comment>
<dbReference type="GO" id="GO:0000976">
    <property type="term" value="F:transcription cis-regulatory region binding"/>
    <property type="evidence" value="ECO:0007669"/>
    <property type="project" value="TreeGrafter"/>
</dbReference>
<keyword evidence="4" id="KW-0804">Transcription</keyword>
<dbReference type="InterPro" id="IPR036390">
    <property type="entry name" value="WH_DNA-bd_sf"/>
</dbReference>
<dbReference type="OrthoDB" id="9785745at2"/>
<keyword evidence="5" id="KW-0175">Coiled coil</keyword>
<evidence type="ECO:0000313" key="8">
    <source>
        <dbReference type="Proteomes" id="UP000248806"/>
    </source>
</evidence>
<dbReference type="PRINTS" id="PR00039">
    <property type="entry name" value="HTHLYSR"/>
</dbReference>
<dbReference type="Pfam" id="PF00126">
    <property type="entry name" value="HTH_1"/>
    <property type="match status" value="1"/>
</dbReference>
<dbReference type="Proteomes" id="UP000248806">
    <property type="component" value="Unassembled WGS sequence"/>
</dbReference>
<evidence type="ECO:0000256" key="1">
    <source>
        <dbReference type="ARBA" id="ARBA00009437"/>
    </source>
</evidence>
<feature type="domain" description="HTH lysR-type" evidence="6">
    <location>
        <begin position="1"/>
        <end position="58"/>
    </location>
</feature>
<keyword evidence="2" id="KW-0805">Transcription regulation</keyword>
<dbReference type="AlphaFoldDB" id="A0A326U325"/>
<proteinExistence type="inferred from homology"/>
<dbReference type="FunFam" id="1.10.10.10:FF:000001">
    <property type="entry name" value="LysR family transcriptional regulator"/>
    <property type="match status" value="1"/>
</dbReference>
<keyword evidence="3" id="KW-0238">DNA-binding</keyword>
<reference evidence="7 8" key="1">
    <citation type="submission" date="2018-06" db="EMBL/GenBank/DDBJ databases">
        <title>Genomic Encyclopedia of Archaeal and Bacterial Type Strains, Phase II (KMG-II): from individual species to whole genera.</title>
        <authorList>
            <person name="Goeker M."/>
        </authorList>
    </citation>
    <scope>NUCLEOTIDE SEQUENCE [LARGE SCALE GENOMIC DNA]</scope>
    <source>
        <strain evidence="7 8">ATCC BAA-1881</strain>
    </source>
</reference>
<dbReference type="RefSeq" id="WP_111324780.1">
    <property type="nucleotide sequence ID" value="NZ_QKUF01000020.1"/>
</dbReference>
<dbReference type="PANTHER" id="PTHR30126">
    <property type="entry name" value="HTH-TYPE TRANSCRIPTIONAL REGULATOR"/>
    <property type="match status" value="1"/>
</dbReference>
<dbReference type="Pfam" id="PF03466">
    <property type="entry name" value="LysR_substrate"/>
    <property type="match status" value="1"/>
</dbReference>
<dbReference type="SUPFAM" id="SSF46785">
    <property type="entry name" value="Winged helix' DNA-binding domain"/>
    <property type="match status" value="1"/>
</dbReference>
<evidence type="ECO:0000256" key="2">
    <source>
        <dbReference type="ARBA" id="ARBA00023015"/>
    </source>
</evidence>
<organism evidence="7 8">
    <name type="scientific">Thermosporothrix hazakensis</name>
    <dbReference type="NCBI Taxonomy" id="644383"/>
    <lineage>
        <taxon>Bacteria</taxon>
        <taxon>Bacillati</taxon>
        <taxon>Chloroflexota</taxon>
        <taxon>Ktedonobacteria</taxon>
        <taxon>Ktedonobacterales</taxon>
        <taxon>Thermosporotrichaceae</taxon>
        <taxon>Thermosporothrix</taxon>
    </lineage>
</organism>
<evidence type="ECO:0000256" key="5">
    <source>
        <dbReference type="SAM" id="Coils"/>
    </source>
</evidence>
<dbReference type="SUPFAM" id="SSF53850">
    <property type="entry name" value="Periplasmic binding protein-like II"/>
    <property type="match status" value="1"/>
</dbReference>
<sequence length="313" mass="35107">MNLQNLRVFLKVAEFEHVTRAAEELHLSQPAVTKSVQSLEQELGLALIERQGRRIALTHAGRVLRSYARQLFELEREMEDAIEALRDVEGGEVTMAANRYSGAYLLPPVVSRFRARYPQVILHISILTSYEIMQNVLNWKLDFGLVEGEPGQLPPGIEVTASTYDEMILIVAPSHPWSKQGEVPISALGEVELIMREQGSVVRDIIERELRKHGVELHSLFTLTDNEAVKQMVINGVGAAIVSSLSVQRELRRGELVQVPVLGLNLRPPLSLIQRADRQLSRAAEAFCAMLRMSLLRRQTLPGRTPDELARDA</sequence>
<evidence type="ECO:0000256" key="3">
    <source>
        <dbReference type="ARBA" id="ARBA00023125"/>
    </source>
</evidence>
<dbReference type="Gene3D" id="3.40.190.290">
    <property type="match status" value="1"/>
</dbReference>
<dbReference type="InterPro" id="IPR000847">
    <property type="entry name" value="LysR_HTH_N"/>
</dbReference>
<keyword evidence="8" id="KW-1185">Reference proteome</keyword>
<comment type="caution">
    <text evidence="7">The sequence shown here is derived from an EMBL/GenBank/DDBJ whole genome shotgun (WGS) entry which is preliminary data.</text>
</comment>
<dbReference type="EMBL" id="QKUF01000020">
    <property type="protein sequence ID" value="PZW24850.1"/>
    <property type="molecule type" value="Genomic_DNA"/>
</dbReference>
<evidence type="ECO:0000313" key="7">
    <source>
        <dbReference type="EMBL" id="PZW24850.1"/>
    </source>
</evidence>
<dbReference type="InterPro" id="IPR005119">
    <property type="entry name" value="LysR_subst-bd"/>
</dbReference>
<evidence type="ECO:0000256" key="4">
    <source>
        <dbReference type="ARBA" id="ARBA00023163"/>
    </source>
</evidence>
<dbReference type="PANTHER" id="PTHR30126:SF39">
    <property type="entry name" value="HTH-TYPE TRANSCRIPTIONAL REGULATOR CYSL"/>
    <property type="match status" value="1"/>
</dbReference>
<accession>A0A326U325</accession>
<dbReference type="PROSITE" id="PS50931">
    <property type="entry name" value="HTH_LYSR"/>
    <property type="match status" value="1"/>
</dbReference>
<evidence type="ECO:0000259" key="6">
    <source>
        <dbReference type="PROSITE" id="PS50931"/>
    </source>
</evidence>
<dbReference type="GO" id="GO:0003700">
    <property type="term" value="F:DNA-binding transcription factor activity"/>
    <property type="evidence" value="ECO:0007669"/>
    <property type="project" value="InterPro"/>
</dbReference>
<gene>
    <name evidence="7" type="ORF">EI42_04458</name>
</gene>
<dbReference type="Gene3D" id="1.10.10.10">
    <property type="entry name" value="Winged helix-like DNA-binding domain superfamily/Winged helix DNA-binding domain"/>
    <property type="match status" value="1"/>
</dbReference>
<feature type="coiled-coil region" evidence="5">
    <location>
        <begin position="64"/>
        <end position="91"/>
    </location>
</feature>
<protein>
    <submittedName>
        <fullName evidence="7">LysR family transcriptional regulator</fullName>
    </submittedName>
</protein>